<sequence>MRNRLTKNAVHFKHVRRREGTYGTGCIQSRTLRAIDAVRGWKTGRVATPPPQLARRNGGKLTTTRYLHGTPTRVGWGARSHMDACMHSSPPLARSSAASPVPLAVHISTPKHMPVARAPLVGCRLSAHRALIRIEYASRIHTLAPGSLARARRSGPASPCPQAKDTLPNRIPESVHDAYMNTFMRAAIHAERDASRATGLGLHPHSSVACLHPRHWRAAHLRPHALDILRGLLHTSTRDAQGLGRGHLPPTQRCAYPTDSDDRTTEDKRGARLRTAHKQLVRLTRGDTSAAWTPRVGRIQTDAAPHRWRG</sequence>
<dbReference type="Proteomes" id="UP001221757">
    <property type="component" value="Unassembled WGS sequence"/>
</dbReference>
<proteinExistence type="predicted"/>
<feature type="compositionally biased region" description="Basic and acidic residues" evidence="1">
    <location>
        <begin position="260"/>
        <end position="269"/>
    </location>
</feature>
<dbReference type="AlphaFoldDB" id="A0AAD7G5J7"/>
<evidence type="ECO:0000256" key="1">
    <source>
        <dbReference type="SAM" id="MobiDB-lite"/>
    </source>
</evidence>
<name>A0AAD7G5J7_MYCRO</name>
<organism evidence="2 3">
    <name type="scientific">Mycena rosella</name>
    <name type="common">Pink bonnet</name>
    <name type="synonym">Agaricus rosellus</name>
    <dbReference type="NCBI Taxonomy" id="1033263"/>
    <lineage>
        <taxon>Eukaryota</taxon>
        <taxon>Fungi</taxon>
        <taxon>Dikarya</taxon>
        <taxon>Basidiomycota</taxon>
        <taxon>Agaricomycotina</taxon>
        <taxon>Agaricomycetes</taxon>
        <taxon>Agaricomycetidae</taxon>
        <taxon>Agaricales</taxon>
        <taxon>Marasmiineae</taxon>
        <taxon>Mycenaceae</taxon>
        <taxon>Mycena</taxon>
    </lineage>
</organism>
<comment type="caution">
    <text evidence="2">The sequence shown here is derived from an EMBL/GenBank/DDBJ whole genome shotgun (WGS) entry which is preliminary data.</text>
</comment>
<evidence type="ECO:0000313" key="2">
    <source>
        <dbReference type="EMBL" id="KAJ7669705.1"/>
    </source>
</evidence>
<gene>
    <name evidence="2" type="ORF">B0H17DRAFT_1209562</name>
</gene>
<reference evidence="2" key="1">
    <citation type="submission" date="2023-03" db="EMBL/GenBank/DDBJ databases">
        <title>Massive genome expansion in bonnet fungi (Mycena s.s.) driven by repeated elements and novel gene families across ecological guilds.</title>
        <authorList>
            <consortium name="Lawrence Berkeley National Laboratory"/>
            <person name="Harder C.B."/>
            <person name="Miyauchi S."/>
            <person name="Viragh M."/>
            <person name="Kuo A."/>
            <person name="Thoen E."/>
            <person name="Andreopoulos B."/>
            <person name="Lu D."/>
            <person name="Skrede I."/>
            <person name="Drula E."/>
            <person name="Henrissat B."/>
            <person name="Morin E."/>
            <person name="Kohler A."/>
            <person name="Barry K."/>
            <person name="LaButti K."/>
            <person name="Morin E."/>
            <person name="Salamov A."/>
            <person name="Lipzen A."/>
            <person name="Mereny Z."/>
            <person name="Hegedus B."/>
            <person name="Baldrian P."/>
            <person name="Stursova M."/>
            <person name="Weitz H."/>
            <person name="Taylor A."/>
            <person name="Grigoriev I.V."/>
            <person name="Nagy L.G."/>
            <person name="Martin F."/>
            <person name="Kauserud H."/>
        </authorList>
    </citation>
    <scope>NUCLEOTIDE SEQUENCE</scope>
    <source>
        <strain evidence="2">CBHHK067</strain>
    </source>
</reference>
<protein>
    <submittedName>
        <fullName evidence="2">Uncharacterized protein</fullName>
    </submittedName>
</protein>
<evidence type="ECO:0000313" key="3">
    <source>
        <dbReference type="Proteomes" id="UP001221757"/>
    </source>
</evidence>
<accession>A0AAD7G5J7</accession>
<feature type="region of interest" description="Disordered" evidence="1">
    <location>
        <begin position="150"/>
        <end position="169"/>
    </location>
</feature>
<feature type="region of interest" description="Disordered" evidence="1">
    <location>
        <begin position="240"/>
        <end position="269"/>
    </location>
</feature>
<dbReference type="EMBL" id="JARKIE010000185">
    <property type="protein sequence ID" value="KAJ7669705.1"/>
    <property type="molecule type" value="Genomic_DNA"/>
</dbReference>
<keyword evidence="3" id="KW-1185">Reference proteome</keyword>